<evidence type="ECO:0000313" key="2">
    <source>
        <dbReference type="EMBL" id="SFU82079.1"/>
    </source>
</evidence>
<dbReference type="RefSeq" id="WP_093556026.1">
    <property type="nucleotide sequence ID" value="NZ_FPBO01000010.1"/>
</dbReference>
<reference evidence="3" key="1">
    <citation type="submission" date="2016-10" db="EMBL/GenBank/DDBJ databases">
        <authorList>
            <person name="Varghese N."/>
            <person name="Submissions S."/>
        </authorList>
    </citation>
    <scope>NUCLEOTIDE SEQUENCE [LARGE SCALE GENOMIC DNA]</scope>
    <source>
        <strain evidence="3">CGMCC 1.11014</strain>
    </source>
</reference>
<organism evidence="2 3">
    <name type="scientific">Pseudoduganella namucuonensis</name>
    <dbReference type="NCBI Taxonomy" id="1035707"/>
    <lineage>
        <taxon>Bacteria</taxon>
        <taxon>Pseudomonadati</taxon>
        <taxon>Pseudomonadota</taxon>
        <taxon>Betaproteobacteria</taxon>
        <taxon>Burkholderiales</taxon>
        <taxon>Oxalobacteraceae</taxon>
        <taxon>Telluria group</taxon>
        <taxon>Pseudoduganella</taxon>
    </lineage>
</organism>
<proteinExistence type="predicted"/>
<evidence type="ECO:0000313" key="3">
    <source>
        <dbReference type="Proteomes" id="UP000199391"/>
    </source>
</evidence>
<gene>
    <name evidence="2" type="ORF">SAMN05216552_1010200</name>
</gene>
<dbReference type="Proteomes" id="UP000199391">
    <property type="component" value="Unassembled WGS sequence"/>
</dbReference>
<name>A0A1I7JA53_9BURK</name>
<evidence type="ECO:0008006" key="4">
    <source>
        <dbReference type="Google" id="ProtNLM"/>
    </source>
</evidence>
<dbReference type="AlphaFoldDB" id="A0A1I7JA53"/>
<dbReference type="EMBL" id="FPBO01000010">
    <property type="protein sequence ID" value="SFU82079.1"/>
    <property type="molecule type" value="Genomic_DNA"/>
</dbReference>
<accession>A0A1I7JA53</accession>
<feature type="region of interest" description="Disordered" evidence="1">
    <location>
        <begin position="88"/>
        <end position="115"/>
    </location>
</feature>
<protein>
    <recommendedName>
        <fullName evidence="4">IS66 family transposase</fullName>
    </recommendedName>
</protein>
<feature type="compositionally biased region" description="Low complexity" evidence="1">
    <location>
        <begin position="88"/>
        <end position="101"/>
    </location>
</feature>
<evidence type="ECO:0000256" key="1">
    <source>
        <dbReference type="SAM" id="MobiDB-lite"/>
    </source>
</evidence>
<dbReference type="OrthoDB" id="106937at2"/>
<sequence>MKPPELVSATQAELDEILALAKAAAFPQPQYELLERVLTTFAYVMLALQNARMTLKRFRHMLFGKQSERRAAVCKELGCRAGDEQEQASGVAAAPSAPPAAGERKRAKGHGRNGADAYPGATVVVCTPPSVQAGQRCPECGVGKLYLAEPRVVVKMAAQLPIGATIYQRVSVRCRLCEAIFTASLPAGVDAGKYDASCASMIALLRYGSGMPFHRLDALQSCLGVPLPDATQWDIVSKAVDGPRQVFEELIRQAA</sequence>
<keyword evidence="3" id="KW-1185">Reference proteome</keyword>
<dbReference type="STRING" id="1035707.SAMN05216552_1010200"/>